<comment type="caution">
    <text evidence="2">The sequence shown here is derived from an EMBL/GenBank/DDBJ whole genome shotgun (WGS) entry which is preliminary data.</text>
</comment>
<reference evidence="2" key="1">
    <citation type="submission" date="2020-08" db="EMBL/GenBank/DDBJ databases">
        <title>Lewinella bacteria from marine environments.</title>
        <authorList>
            <person name="Zhong Y."/>
        </authorList>
    </citation>
    <scope>NUCLEOTIDE SEQUENCE</scope>
    <source>
        <strain evidence="2">KCTC 42187</strain>
    </source>
</reference>
<dbReference type="EMBL" id="JACSIT010000118">
    <property type="protein sequence ID" value="MBC6995186.1"/>
    <property type="molecule type" value="Genomic_DNA"/>
</dbReference>
<proteinExistence type="predicted"/>
<organism evidence="2 3">
    <name type="scientific">Neolewinella lacunae</name>
    <dbReference type="NCBI Taxonomy" id="1517758"/>
    <lineage>
        <taxon>Bacteria</taxon>
        <taxon>Pseudomonadati</taxon>
        <taxon>Bacteroidota</taxon>
        <taxon>Saprospiria</taxon>
        <taxon>Saprospirales</taxon>
        <taxon>Lewinellaceae</taxon>
        <taxon>Neolewinella</taxon>
    </lineage>
</organism>
<dbReference type="Proteomes" id="UP000650081">
    <property type="component" value="Unassembled WGS sequence"/>
</dbReference>
<keyword evidence="1" id="KW-0812">Transmembrane</keyword>
<gene>
    <name evidence="2" type="ORF">H9S92_13485</name>
</gene>
<dbReference type="PROSITE" id="PS51257">
    <property type="entry name" value="PROKAR_LIPOPROTEIN"/>
    <property type="match status" value="1"/>
</dbReference>
<dbReference type="AlphaFoldDB" id="A0A923T943"/>
<evidence type="ECO:0000313" key="2">
    <source>
        <dbReference type="EMBL" id="MBC6995186.1"/>
    </source>
</evidence>
<feature type="transmembrane region" description="Helical" evidence="1">
    <location>
        <begin position="164"/>
        <end position="184"/>
    </location>
</feature>
<name>A0A923T943_9BACT</name>
<keyword evidence="3" id="KW-1185">Reference proteome</keyword>
<evidence type="ECO:0000313" key="3">
    <source>
        <dbReference type="Proteomes" id="UP000650081"/>
    </source>
</evidence>
<keyword evidence="1" id="KW-0472">Membrane</keyword>
<accession>A0A923T943</accession>
<sequence>MIFRYLLMFAGIVMMITGCNSLVSQQFGTHRLRTIPLETVEGSGVGDADFVEIANAQLGTPFIVGPALRSTDKDYVLRPVFSAGQQAAWAAGETVAVSLVAWTETEDPDCTTPPGCLPPSDLPLRGLVSPPTEKKNPVGEWTAQRIKLRPNVVYLQLYEQPMAWYWNLLLLLGGLALAIVPEAIRFQRRSRDLPPPRA</sequence>
<evidence type="ECO:0000256" key="1">
    <source>
        <dbReference type="SAM" id="Phobius"/>
    </source>
</evidence>
<keyword evidence="1" id="KW-1133">Transmembrane helix</keyword>
<dbReference type="RefSeq" id="WP_187467232.1">
    <property type="nucleotide sequence ID" value="NZ_JACSIT010000118.1"/>
</dbReference>
<protein>
    <submittedName>
        <fullName evidence="2">Uncharacterized protein</fullName>
    </submittedName>
</protein>